<evidence type="ECO:0000256" key="12">
    <source>
        <dbReference type="PIRNR" id="PIRNR006446"/>
    </source>
</evidence>
<evidence type="ECO:0000256" key="11">
    <source>
        <dbReference type="ARBA" id="ARBA00023136"/>
    </source>
</evidence>
<comment type="caution">
    <text evidence="13">The sequence shown here is derived from an EMBL/GenBank/DDBJ whole genome shotgun (WGS) entry which is preliminary data.</text>
</comment>
<feature type="transmembrane region" description="Helical" evidence="12">
    <location>
        <begin position="420"/>
        <end position="442"/>
    </location>
</feature>
<evidence type="ECO:0000256" key="6">
    <source>
        <dbReference type="ARBA" id="ARBA00022692"/>
    </source>
</evidence>
<evidence type="ECO:0000256" key="10">
    <source>
        <dbReference type="ARBA" id="ARBA00023004"/>
    </source>
</evidence>
<dbReference type="PIRSF" id="PIRSF006446">
    <property type="entry name" value="Cyt_quinol_oxidase_1"/>
    <property type="match status" value="1"/>
</dbReference>
<feature type="transmembrane region" description="Helical" evidence="12">
    <location>
        <begin position="235"/>
        <end position="256"/>
    </location>
</feature>
<gene>
    <name evidence="13" type="ORF">DSM3645_05445</name>
</gene>
<evidence type="ECO:0000256" key="9">
    <source>
        <dbReference type="ARBA" id="ARBA00022989"/>
    </source>
</evidence>
<keyword evidence="10 12" id="KW-0408">Iron</keyword>
<feature type="transmembrane region" description="Helical" evidence="12">
    <location>
        <begin position="372"/>
        <end position="392"/>
    </location>
</feature>
<comment type="similarity">
    <text evidence="2 12">Belongs to the cytochrome ubiquinol oxidase subunit 1 family.</text>
</comment>
<feature type="transmembrane region" description="Helical" evidence="12">
    <location>
        <begin position="34"/>
        <end position="56"/>
    </location>
</feature>
<dbReference type="GO" id="GO:0070069">
    <property type="term" value="C:cytochrome complex"/>
    <property type="evidence" value="ECO:0007669"/>
    <property type="project" value="UniProtKB-UniRule"/>
</dbReference>
<feature type="transmembrane region" description="Helical" evidence="12">
    <location>
        <begin position="110"/>
        <end position="131"/>
    </location>
</feature>
<dbReference type="GO" id="GO:0016682">
    <property type="term" value="F:oxidoreductase activity, acting on diphenols and related substances as donors, oxygen as acceptor"/>
    <property type="evidence" value="ECO:0007669"/>
    <property type="project" value="TreeGrafter"/>
</dbReference>
<evidence type="ECO:0000313" key="14">
    <source>
        <dbReference type="Proteomes" id="UP000004358"/>
    </source>
</evidence>
<evidence type="ECO:0000256" key="8">
    <source>
        <dbReference type="ARBA" id="ARBA00022982"/>
    </source>
</evidence>
<protein>
    <submittedName>
        <fullName evidence="13">Putative cytochrome d ubiquinol oxidase subunit I</fullName>
    </submittedName>
</protein>
<feature type="transmembrane region" description="Helical" evidence="12">
    <location>
        <begin position="76"/>
        <end position="98"/>
    </location>
</feature>
<keyword evidence="7 12" id="KW-0479">Metal-binding</keyword>
<dbReference type="PANTHER" id="PTHR30365:SF14">
    <property type="entry name" value="CYTOCHROME BD MENAQUINOL OXIDASE SUBUNIT I-RELATED"/>
    <property type="match status" value="1"/>
</dbReference>
<dbReference type="GO" id="GO:0005886">
    <property type="term" value="C:plasma membrane"/>
    <property type="evidence" value="ECO:0007669"/>
    <property type="project" value="UniProtKB-SubCell"/>
</dbReference>
<feature type="transmembrane region" description="Helical" evidence="12">
    <location>
        <begin position="143"/>
        <end position="161"/>
    </location>
</feature>
<dbReference type="eggNOG" id="COG1271">
    <property type="taxonomic scope" value="Bacteria"/>
</dbReference>
<evidence type="ECO:0000313" key="13">
    <source>
        <dbReference type="EMBL" id="EAQ80041.1"/>
    </source>
</evidence>
<keyword evidence="9 12" id="KW-1133">Transmembrane helix</keyword>
<proteinExistence type="inferred from homology"/>
<evidence type="ECO:0000256" key="5">
    <source>
        <dbReference type="ARBA" id="ARBA00022617"/>
    </source>
</evidence>
<dbReference type="HOGENOM" id="CLU_030555_3_2_0"/>
<keyword evidence="11 12" id="KW-0472">Membrane</keyword>
<accession>A3ZTY1</accession>
<feature type="transmembrane region" description="Helical" evidence="12">
    <location>
        <begin position="202"/>
        <end position="223"/>
    </location>
</feature>
<keyword evidence="3 12" id="KW-0813">Transport</keyword>
<comment type="subcellular location">
    <subcellularLocation>
        <location evidence="1">Cell membrane</location>
        <topology evidence="1">Multi-pass membrane protein</topology>
    </subcellularLocation>
</comment>
<dbReference type="GO" id="GO:0020037">
    <property type="term" value="F:heme binding"/>
    <property type="evidence" value="ECO:0007669"/>
    <property type="project" value="TreeGrafter"/>
</dbReference>
<dbReference type="GO" id="GO:0019646">
    <property type="term" value="P:aerobic electron transport chain"/>
    <property type="evidence" value="ECO:0007669"/>
    <property type="project" value="InterPro"/>
</dbReference>
<sequence>MHGARHLTVGHLMMLLADSANLLPARLQMAFTLGFHIIFACIGMGLPILIVLAEWLSLRNGDPVWRTLAKRWSKGFAVLFAVGAVSGTVLSFELGLLWPEFMGKFGPVVGLPFTLEGFAFFTEGIFVGIYLYGWNRLAPFHHWLCGLPIALAGTMSAWFVVTTNSFMNCPQGFQLDADGKLLDVQPWTAMLNPATGAQTTHMIVAAYMVTGFLVASFYAWEILRGRNGLYQRRALTLGVLLGGFFALVQGPVGHWAGHVVAVTQPIKLAAMEGQWETETYAPLRIGGIPDPETKTTPYAIEIPGMLSVLAYDNPAAEVQGLNAFPEDLHPPTPIVHVAFQIMVGIGTLLIFIGLWSGYLLKWGKSAWHERRWWLLTLLASGPLTVLAMEAGWTVTEVGRQPWIVQGFLRTKDAVTQAPGVWFIFAVTMSIYLVLTVGCISVLRILAKQPMPEDADVA</sequence>
<keyword evidence="8 12" id="KW-0249">Electron transport</keyword>
<dbReference type="GO" id="GO:0009055">
    <property type="term" value="F:electron transfer activity"/>
    <property type="evidence" value="ECO:0007669"/>
    <property type="project" value="UniProtKB-UniRule"/>
</dbReference>
<dbReference type="Pfam" id="PF01654">
    <property type="entry name" value="Cyt_bd_oxida_I"/>
    <property type="match status" value="1"/>
</dbReference>
<keyword evidence="4 12" id="KW-1003">Cell membrane</keyword>
<dbReference type="Proteomes" id="UP000004358">
    <property type="component" value="Unassembled WGS sequence"/>
</dbReference>
<evidence type="ECO:0000256" key="1">
    <source>
        <dbReference type="ARBA" id="ARBA00004651"/>
    </source>
</evidence>
<dbReference type="EMBL" id="AANZ01000011">
    <property type="protein sequence ID" value="EAQ80041.1"/>
    <property type="molecule type" value="Genomic_DNA"/>
</dbReference>
<keyword evidence="5 12" id="KW-0349">Heme</keyword>
<dbReference type="GO" id="GO:0046872">
    <property type="term" value="F:metal ion binding"/>
    <property type="evidence" value="ECO:0007669"/>
    <property type="project" value="UniProtKB-UniRule"/>
</dbReference>
<dbReference type="InterPro" id="IPR002585">
    <property type="entry name" value="Cyt-d_ubiquinol_oxidase_su_1"/>
</dbReference>
<dbReference type="PANTHER" id="PTHR30365">
    <property type="entry name" value="CYTOCHROME D UBIQUINOL OXIDASE"/>
    <property type="match status" value="1"/>
</dbReference>
<evidence type="ECO:0000256" key="2">
    <source>
        <dbReference type="ARBA" id="ARBA00009819"/>
    </source>
</evidence>
<feature type="transmembrane region" description="Helical" evidence="12">
    <location>
        <begin position="337"/>
        <end position="360"/>
    </location>
</feature>
<organism evidence="13 14">
    <name type="scientific">Blastopirellula marina DSM 3645</name>
    <dbReference type="NCBI Taxonomy" id="314230"/>
    <lineage>
        <taxon>Bacteria</taxon>
        <taxon>Pseudomonadati</taxon>
        <taxon>Planctomycetota</taxon>
        <taxon>Planctomycetia</taxon>
        <taxon>Pirellulales</taxon>
        <taxon>Pirellulaceae</taxon>
        <taxon>Blastopirellula</taxon>
    </lineage>
</organism>
<dbReference type="AlphaFoldDB" id="A3ZTY1"/>
<reference evidence="13 14" key="1">
    <citation type="submission" date="2006-02" db="EMBL/GenBank/DDBJ databases">
        <authorList>
            <person name="Amann R."/>
            <person name="Ferriera S."/>
            <person name="Johnson J."/>
            <person name="Kravitz S."/>
            <person name="Halpern A."/>
            <person name="Remington K."/>
            <person name="Beeson K."/>
            <person name="Tran B."/>
            <person name="Rogers Y.-H."/>
            <person name="Friedman R."/>
            <person name="Venter J.C."/>
        </authorList>
    </citation>
    <scope>NUCLEOTIDE SEQUENCE [LARGE SCALE GENOMIC DNA]</scope>
    <source>
        <strain evidence="13 14">DSM 3645</strain>
    </source>
</reference>
<evidence type="ECO:0000256" key="4">
    <source>
        <dbReference type="ARBA" id="ARBA00022475"/>
    </source>
</evidence>
<name>A3ZTY1_9BACT</name>
<dbReference type="STRING" id="314230.DSM3645_05445"/>
<keyword evidence="6 12" id="KW-0812">Transmembrane</keyword>
<evidence type="ECO:0000256" key="7">
    <source>
        <dbReference type="ARBA" id="ARBA00022723"/>
    </source>
</evidence>
<evidence type="ECO:0000256" key="3">
    <source>
        <dbReference type="ARBA" id="ARBA00022448"/>
    </source>
</evidence>